<dbReference type="SUPFAM" id="SSF52540">
    <property type="entry name" value="P-loop containing nucleoside triphosphate hydrolases"/>
    <property type="match status" value="1"/>
</dbReference>
<evidence type="ECO:0000313" key="9">
    <source>
        <dbReference type="Proteomes" id="UP000604046"/>
    </source>
</evidence>
<evidence type="ECO:0000313" key="8">
    <source>
        <dbReference type="EMBL" id="CAE7249999.1"/>
    </source>
</evidence>
<dbReference type="Gene3D" id="3.30.1220.10">
    <property type="entry name" value="CobW-like, C-terminal domain"/>
    <property type="match status" value="1"/>
</dbReference>
<evidence type="ECO:0000259" key="6">
    <source>
        <dbReference type="Pfam" id="PF02492"/>
    </source>
</evidence>
<feature type="domain" description="CobW C-terminal" evidence="7">
    <location>
        <begin position="362"/>
        <end position="440"/>
    </location>
</feature>
<dbReference type="InterPro" id="IPR003495">
    <property type="entry name" value="CobW/HypB/UreG_nucleotide-bd"/>
</dbReference>
<protein>
    <submittedName>
        <fullName evidence="8">Cbwd1 protein</fullName>
    </submittedName>
</protein>
<dbReference type="EMBL" id="CAJNDS010001158">
    <property type="protein sequence ID" value="CAE7249999.1"/>
    <property type="molecule type" value="Genomic_DNA"/>
</dbReference>
<dbReference type="GO" id="GO:0000166">
    <property type="term" value="F:nucleotide binding"/>
    <property type="evidence" value="ECO:0007669"/>
    <property type="project" value="UniProtKB-KW"/>
</dbReference>
<feature type="domain" description="CobW/HypB/UreG nucleotide-binding" evidence="6">
    <location>
        <begin position="128"/>
        <end position="317"/>
    </location>
</feature>
<keyword evidence="9" id="KW-1185">Reference proteome</keyword>
<proteinExistence type="inferred from homology"/>
<comment type="similarity">
    <text evidence="4">Belongs to the SIMIBI class G3E GTPase family. ZNG1 subfamily.</text>
</comment>
<evidence type="ECO:0000256" key="1">
    <source>
        <dbReference type="ARBA" id="ARBA00022741"/>
    </source>
</evidence>
<dbReference type="PANTHER" id="PTHR13748:SF62">
    <property type="entry name" value="COBW DOMAIN-CONTAINING PROTEIN"/>
    <property type="match status" value="1"/>
</dbReference>
<dbReference type="InterPro" id="IPR015947">
    <property type="entry name" value="PUA-like_sf"/>
</dbReference>
<keyword evidence="3" id="KW-0143">Chaperone</keyword>
<evidence type="ECO:0000259" key="7">
    <source>
        <dbReference type="Pfam" id="PF07683"/>
    </source>
</evidence>
<dbReference type="OrthoDB" id="258627at2759"/>
<reference evidence="8" key="1">
    <citation type="submission" date="2021-02" db="EMBL/GenBank/DDBJ databases">
        <authorList>
            <person name="Dougan E. K."/>
            <person name="Rhodes N."/>
            <person name="Thang M."/>
            <person name="Chan C."/>
        </authorList>
    </citation>
    <scope>NUCLEOTIDE SEQUENCE</scope>
</reference>
<dbReference type="Gene3D" id="2.30.130.40">
    <property type="entry name" value="LON domain-like"/>
    <property type="match status" value="1"/>
</dbReference>
<dbReference type="InterPro" id="IPR046336">
    <property type="entry name" value="Lon_prtase_N_sf"/>
</dbReference>
<accession>A0A812LNP4</accession>
<sequence length="854" mass="94512">MASASWTDGLASAQAATKEGKFFDAVQFLNSCMQDYAKVLGDESDKVLKLPAAFVEEVEPKISQEQKETLRQMYVLRGDILVGLGANKRAAVDYGCAQALGNPDAALKEKLSKVQAAVKGADPDSKIPVTVLTGFLGSGKTTLLNRILHENHGKRIGIIENEFGEVGIDDSLIEAGPLATQENVIEMNNGCICCTVRGDLIAGLKKMIKKSTKSGKPLDGVIIETTGLADPAPVAQTFFADDFVQQNLALDGIVTLVDAKHLLMHLDEEKPEGVENEAVEQLAFADRILLNKCDLVDEAHLVEVERRITMINDTVKIRRTTQSKVDMDFILGIQAFNLDKILEMDDGFLEDNQDHQHDDRVTSAGFHVKGEVDQQKLNEWLGTLLKEKGADLFRTKGVLAVQGMKEKFVFQAVHMAFTGSPQRAWEPDEERICKLTFIGHVQMRSGNVSLKSSAAIRGVALLAACFVELWLQQSGDFLVPEPASSHVRRRLIQWPEPRQLLILFTSWQVSRQGLTATADAWLSKIRGSKLCLRCSSHGEVPSPVFLPPLADEPSAPVPPEPGTLPCFPLPLHRAALPGSRRMLNVMERRYTAMYEDLLTAGQRRFVVPRVLQTAQGARLAEAAVVFVITDLLEAPSSSRFRYTVQHTVHKPVRIARVLNPGSFAKKNTYLRVECLQIHDHDADRDYWKEERALFRELREVASLRESAGDPLRRWEYMSDRSGLCRLVDHGSAPGLSEDSLNAAGASREEFWDLAELWQGYWDRRGVALRQQHDRDILAARRADCGPRSLAELRRSYEAESVEHQQQGAALMQALLQSASHGERLELLRGAAQRELQRLAAVAAVAASTGGEAHA</sequence>
<dbReference type="AlphaFoldDB" id="A0A812LNP4"/>
<dbReference type="GO" id="GO:0005737">
    <property type="term" value="C:cytoplasm"/>
    <property type="evidence" value="ECO:0007669"/>
    <property type="project" value="TreeGrafter"/>
</dbReference>
<gene>
    <name evidence="8" type="primary">Cbwd1</name>
    <name evidence="8" type="ORF">SNAT2548_LOCUS12243</name>
</gene>
<keyword evidence="1" id="KW-0547">Nucleotide-binding</keyword>
<evidence type="ECO:0000256" key="5">
    <source>
        <dbReference type="ARBA" id="ARBA00049117"/>
    </source>
</evidence>
<dbReference type="Proteomes" id="UP000604046">
    <property type="component" value="Unassembled WGS sequence"/>
</dbReference>
<evidence type="ECO:0000256" key="2">
    <source>
        <dbReference type="ARBA" id="ARBA00022801"/>
    </source>
</evidence>
<dbReference type="InterPro" id="IPR011629">
    <property type="entry name" value="CobW-like_C"/>
</dbReference>
<dbReference type="Pfam" id="PF02492">
    <property type="entry name" value="cobW"/>
    <property type="match status" value="1"/>
</dbReference>
<evidence type="ECO:0000256" key="3">
    <source>
        <dbReference type="ARBA" id="ARBA00023186"/>
    </source>
</evidence>
<dbReference type="SUPFAM" id="SSF88697">
    <property type="entry name" value="PUA domain-like"/>
    <property type="match status" value="1"/>
</dbReference>
<evidence type="ECO:0000256" key="4">
    <source>
        <dbReference type="ARBA" id="ARBA00034320"/>
    </source>
</evidence>
<dbReference type="Pfam" id="PF07683">
    <property type="entry name" value="CobW_C"/>
    <property type="match status" value="1"/>
</dbReference>
<organism evidence="8 9">
    <name type="scientific">Symbiodinium natans</name>
    <dbReference type="NCBI Taxonomy" id="878477"/>
    <lineage>
        <taxon>Eukaryota</taxon>
        <taxon>Sar</taxon>
        <taxon>Alveolata</taxon>
        <taxon>Dinophyceae</taxon>
        <taxon>Suessiales</taxon>
        <taxon>Symbiodiniaceae</taxon>
        <taxon>Symbiodinium</taxon>
    </lineage>
</organism>
<dbReference type="InterPro" id="IPR027417">
    <property type="entry name" value="P-loop_NTPase"/>
</dbReference>
<name>A0A812LNP4_9DINO</name>
<comment type="catalytic activity">
    <reaction evidence="5">
        <text>GTP + H2O = GDP + phosphate + H(+)</text>
        <dbReference type="Rhea" id="RHEA:19669"/>
        <dbReference type="ChEBI" id="CHEBI:15377"/>
        <dbReference type="ChEBI" id="CHEBI:15378"/>
        <dbReference type="ChEBI" id="CHEBI:37565"/>
        <dbReference type="ChEBI" id="CHEBI:43474"/>
        <dbReference type="ChEBI" id="CHEBI:58189"/>
    </reaction>
    <physiologicalReaction direction="left-to-right" evidence="5">
        <dbReference type="Rhea" id="RHEA:19670"/>
    </physiologicalReaction>
</comment>
<dbReference type="InterPro" id="IPR036627">
    <property type="entry name" value="CobW-likC_sf"/>
</dbReference>
<dbReference type="InterPro" id="IPR051316">
    <property type="entry name" value="Zinc-reg_GTPase_activator"/>
</dbReference>
<dbReference type="PANTHER" id="PTHR13748">
    <property type="entry name" value="COBW-RELATED"/>
    <property type="match status" value="1"/>
</dbReference>
<dbReference type="CDD" id="cd03112">
    <property type="entry name" value="CobW-like"/>
    <property type="match status" value="1"/>
</dbReference>
<keyword evidence="2" id="KW-0378">Hydrolase</keyword>
<dbReference type="GO" id="GO:0016787">
    <property type="term" value="F:hydrolase activity"/>
    <property type="evidence" value="ECO:0007669"/>
    <property type="project" value="UniProtKB-KW"/>
</dbReference>
<comment type="caution">
    <text evidence="8">The sequence shown here is derived from an EMBL/GenBank/DDBJ whole genome shotgun (WGS) entry which is preliminary data.</text>
</comment>
<dbReference type="SUPFAM" id="SSF90002">
    <property type="entry name" value="Hypothetical protein YjiA, C-terminal domain"/>
    <property type="match status" value="1"/>
</dbReference>
<dbReference type="Gene3D" id="3.40.50.300">
    <property type="entry name" value="P-loop containing nucleotide triphosphate hydrolases"/>
    <property type="match status" value="1"/>
</dbReference>